<feature type="compositionally biased region" description="Basic and acidic residues" evidence="1">
    <location>
        <begin position="65"/>
        <end position="97"/>
    </location>
</feature>
<reference evidence="3" key="1">
    <citation type="submission" date="2022-01" db="EMBL/GenBank/DDBJ databases">
        <authorList>
            <person name="King R."/>
        </authorList>
    </citation>
    <scope>NUCLEOTIDE SEQUENCE</scope>
</reference>
<keyword evidence="4" id="KW-1185">Reference proteome</keyword>
<dbReference type="PANTHER" id="PTHR22426">
    <property type="entry name" value="ARGININE_SERINE-RICH COILED-COIL PROTEIN 2"/>
    <property type="match status" value="1"/>
</dbReference>
<dbReference type="InterPro" id="IPR028124">
    <property type="entry name" value="SMAP_dom"/>
</dbReference>
<gene>
    <name evidence="3" type="ORF">CHIRRI_LOCUS6749</name>
</gene>
<reference evidence="3" key="2">
    <citation type="submission" date="2022-10" db="EMBL/GenBank/DDBJ databases">
        <authorList>
            <consortium name="ENA_rothamsted_submissions"/>
            <consortium name="culmorum"/>
            <person name="King R."/>
        </authorList>
    </citation>
    <scope>NUCLEOTIDE SEQUENCE</scope>
</reference>
<organism evidence="3 4">
    <name type="scientific">Chironomus riparius</name>
    <dbReference type="NCBI Taxonomy" id="315576"/>
    <lineage>
        <taxon>Eukaryota</taxon>
        <taxon>Metazoa</taxon>
        <taxon>Ecdysozoa</taxon>
        <taxon>Arthropoda</taxon>
        <taxon>Hexapoda</taxon>
        <taxon>Insecta</taxon>
        <taxon>Pterygota</taxon>
        <taxon>Neoptera</taxon>
        <taxon>Endopterygota</taxon>
        <taxon>Diptera</taxon>
        <taxon>Nematocera</taxon>
        <taxon>Chironomoidea</taxon>
        <taxon>Chironomidae</taxon>
        <taxon>Chironominae</taxon>
        <taxon>Chironomus</taxon>
    </lineage>
</organism>
<feature type="compositionally biased region" description="Basic residues" evidence="1">
    <location>
        <begin position="53"/>
        <end position="64"/>
    </location>
</feature>
<feature type="region of interest" description="Disordered" evidence="1">
    <location>
        <begin position="197"/>
        <end position="224"/>
    </location>
</feature>
<accession>A0A9N9RUQ4</accession>
<feature type="domain" description="Small acidic protein-like" evidence="2">
    <location>
        <begin position="175"/>
        <end position="248"/>
    </location>
</feature>
<feature type="region of interest" description="Disordered" evidence="1">
    <location>
        <begin position="1"/>
        <end position="97"/>
    </location>
</feature>
<evidence type="ECO:0000259" key="2">
    <source>
        <dbReference type="Pfam" id="PF15477"/>
    </source>
</evidence>
<protein>
    <recommendedName>
        <fullName evidence="2">Small acidic protein-like domain-containing protein</fullName>
    </recommendedName>
</protein>
<evidence type="ECO:0000313" key="3">
    <source>
        <dbReference type="EMBL" id="CAG9803853.1"/>
    </source>
</evidence>
<proteinExistence type="predicted"/>
<dbReference type="Proteomes" id="UP001153620">
    <property type="component" value="Chromosome 2"/>
</dbReference>
<evidence type="ECO:0000313" key="4">
    <source>
        <dbReference type="Proteomes" id="UP001153620"/>
    </source>
</evidence>
<feature type="compositionally biased region" description="Basic and acidic residues" evidence="1">
    <location>
        <begin position="41"/>
        <end position="52"/>
    </location>
</feature>
<dbReference type="PANTHER" id="PTHR22426:SF2">
    <property type="entry name" value="ARGININE_SERINE-RICH COILED-COIL PROTEIN 2"/>
    <property type="match status" value="1"/>
</dbReference>
<feature type="compositionally biased region" description="Basic residues" evidence="1">
    <location>
        <begin position="21"/>
        <end position="40"/>
    </location>
</feature>
<dbReference type="EMBL" id="OU895878">
    <property type="protein sequence ID" value="CAG9803853.1"/>
    <property type="molecule type" value="Genomic_DNA"/>
</dbReference>
<sequence length="250" mass="29841">MSDRHRKYSSGSSDDSYEREKRKKTKSHHKEHRRKHKKEHRREEKRSSSYERKKYRHDRDRHRSSKYDDRRKDNREKETDHKYKSKHEKYEHDNKKSIIAETKKTEIILPPVDSQNNPVNAIKQLTEDLPSTSTNSDIALPTYYNSTIVNAQKFAEQQKKRKLLWNNKKSEETKWTNLKFSQDNDGTKANKFMRLMGIKDPKEETSSQPQPSKSDTDSNKSDEMLKNMEHQYEVARNITHLSRGFGLGFK</sequence>
<dbReference type="Pfam" id="PF15477">
    <property type="entry name" value="SMAP"/>
    <property type="match status" value="1"/>
</dbReference>
<dbReference type="AlphaFoldDB" id="A0A9N9RUQ4"/>
<feature type="compositionally biased region" description="Basic and acidic residues" evidence="1">
    <location>
        <begin position="214"/>
        <end position="224"/>
    </location>
</feature>
<evidence type="ECO:0000256" key="1">
    <source>
        <dbReference type="SAM" id="MobiDB-lite"/>
    </source>
</evidence>
<dbReference type="OrthoDB" id="1928974at2759"/>
<name>A0A9N9RUQ4_9DIPT</name>